<dbReference type="GO" id="GO:0004637">
    <property type="term" value="F:phosphoribosylamine-glycine ligase activity"/>
    <property type="evidence" value="ECO:0007669"/>
    <property type="project" value="TreeGrafter"/>
</dbReference>
<gene>
    <name evidence="12" type="primary">purM</name>
    <name evidence="15" type="ORF">AZF04_09285</name>
</gene>
<dbReference type="UniPathway" id="UPA00074">
    <property type="reaction ID" value="UER00129"/>
</dbReference>
<keyword evidence="12" id="KW-0963">Cytoplasm</keyword>
<evidence type="ECO:0000256" key="12">
    <source>
        <dbReference type="HAMAP-Rule" id="MF_00741"/>
    </source>
</evidence>
<evidence type="ECO:0000256" key="6">
    <source>
        <dbReference type="ARBA" id="ARBA00022741"/>
    </source>
</evidence>
<evidence type="ECO:0000259" key="13">
    <source>
        <dbReference type="Pfam" id="PF00586"/>
    </source>
</evidence>
<keyword evidence="5 12" id="KW-0436">Ligase</keyword>
<dbReference type="CDD" id="cd02196">
    <property type="entry name" value="PurM"/>
    <property type="match status" value="1"/>
</dbReference>
<comment type="similarity">
    <text evidence="2 12">Belongs to the AIR synthase family.</text>
</comment>
<evidence type="ECO:0000256" key="8">
    <source>
        <dbReference type="ARBA" id="ARBA00031908"/>
    </source>
</evidence>
<dbReference type="HAMAP" id="MF_00741">
    <property type="entry name" value="AIRS"/>
    <property type="match status" value="1"/>
</dbReference>
<evidence type="ECO:0000256" key="9">
    <source>
        <dbReference type="ARBA" id="ARBA00032931"/>
    </source>
</evidence>
<dbReference type="GO" id="GO:0004641">
    <property type="term" value="F:phosphoribosylformylglycinamidine cyclo-ligase activity"/>
    <property type="evidence" value="ECO:0007669"/>
    <property type="project" value="UniProtKB-UniRule"/>
</dbReference>
<dbReference type="InterPro" id="IPR010918">
    <property type="entry name" value="PurM-like_C_dom"/>
</dbReference>
<dbReference type="STRING" id="519424.AZF04_09285"/>
<dbReference type="EMBL" id="LTAO01000034">
    <property type="protein sequence ID" value="KYG28088.1"/>
    <property type="molecule type" value="Genomic_DNA"/>
</dbReference>
<dbReference type="EC" id="6.3.3.1" evidence="3 12"/>
<evidence type="ECO:0000259" key="14">
    <source>
        <dbReference type="Pfam" id="PF02769"/>
    </source>
</evidence>
<evidence type="ECO:0000256" key="5">
    <source>
        <dbReference type="ARBA" id="ARBA00022598"/>
    </source>
</evidence>
<keyword evidence="16" id="KW-1185">Reference proteome</keyword>
<evidence type="ECO:0000256" key="7">
    <source>
        <dbReference type="ARBA" id="ARBA00022840"/>
    </source>
</evidence>
<evidence type="ECO:0000256" key="3">
    <source>
        <dbReference type="ARBA" id="ARBA00013047"/>
    </source>
</evidence>
<evidence type="ECO:0000313" key="16">
    <source>
        <dbReference type="Proteomes" id="UP000075806"/>
    </source>
</evidence>
<accession>A0A161P7N5</accession>
<dbReference type="NCBIfam" id="TIGR00878">
    <property type="entry name" value="purM"/>
    <property type="match status" value="1"/>
</dbReference>
<dbReference type="GO" id="GO:0005829">
    <property type="term" value="C:cytosol"/>
    <property type="evidence" value="ECO:0007669"/>
    <property type="project" value="TreeGrafter"/>
</dbReference>
<evidence type="ECO:0000256" key="2">
    <source>
        <dbReference type="ARBA" id="ARBA00010280"/>
    </source>
</evidence>
<dbReference type="FunFam" id="3.30.1330.10:FF:000001">
    <property type="entry name" value="Phosphoribosylformylglycinamidine cyclo-ligase"/>
    <property type="match status" value="1"/>
</dbReference>
<dbReference type="PANTHER" id="PTHR10520">
    <property type="entry name" value="TRIFUNCTIONAL PURINE BIOSYNTHETIC PROTEIN ADENOSINE-3-RELATED"/>
    <property type="match status" value="1"/>
</dbReference>
<dbReference type="InterPro" id="IPR036921">
    <property type="entry name" value="PurM-like_N_sf"/>
</dbReference>
<dbReference type="Proteomes" id="UP000075806">
    <property type="component" value="Unassembled WGS sequence"/>
</dbReference>
<name>A0A161P7N5_9BACI</name>
<comment type="caution">
    <text evidence="15">The sequence shown here is derived from an EMBL/GenBank/DDBJ whole genome shotgun (WGS) entry which is preliminary data.</text>
</comment>
<feature type="domain" description="PurM-like N-terminal" evidence="13">
    <location>
        <begin position="56"/>
        <end position="161"/>
    </location>
</feature>
<dbReference type="GO" id="GO:0046084">
    <property type="term" value="P:adenine biosynthetic process"/>
    <property type="evidence" value="ECO:0007669"/>
    <property type="project" value="TreeGrafter"/>
</dbReference>
<evidence type="ECO:0000256" key="11">
    <source>
        <dbReference type="ARBA" id="ARBA00049057"/>
    </source>
</evidence>
<proteinExistence type="inferred from homology"/>
<dbReference type="PANTHER" id="PTHR10520:SF12">
    <property type="entry name" value="TRIFUNCTIONAL PURINE BIOSYNTHETIC PROTEIN ADENOSINE-3"/>
    <property type="match status" value="1"/>
</dbReference>
<keyword evidence="12" id="KW-0658">Purine biosynthesis</keyword>
<reference evidence="15" key="1">
    <citation type="submission" date="2016-02" db="EMBL/GenBank/DDBJ databases">
        <title>Genome sequence of Bacillus trypoxylicola KCTC 13244(T).</title>
        <authorList>
            <person name="Jeong H."/>
            <person name="Park S.-H."/>
            <person name="Choi S.-K."/>
        </authorList>
    </citation>
    <scope>NUCLEOTIDE SEQUENCE [LARGE SCALE GENOMIC DNA]</scope>
    <source>
        <strain evidence="15">KCTC 13244</strain>
    </source>
</reference>
<dbReference type="RefSeq" id="WP_061949517.1">
    <property type="nucleotide sequence ID" value="NZ_LTAO01000034.1"/>
</dbReference>
<dbReference type="Pfam" id="PF00586">
    <property type="entry name" value="AIRS"/>
    <property type="match status" value="1"/>
</dbReference>
<dbReference type="InterPro" id="IPR016188">
    <property type="entry name" value="PurM-like_N"/>
</dbReference>
<protein>
    <recommendedName>
        <fullName evidence="4 12">Phosphoribosylformylglycinamidine cyclo-ligase</fullName>
        <ecNumber evidence="3 12">6.3.3.1</ecNumber>
    </recommendedName>
    <alternativeName>
        <fullName evidence="9 12">AIR synthase</fullName>
    </alternativeName>
    <alternativeName>
        <fullName evidence="10 12">AIRS</fullName>
    </alternativeName>
    <alternativeName>
        <fullName evidence="8 12">Phosphoribosyl-aminoimidazole synthetase</fullName>
    </alternativeName>
</protein>
<dbReference type="GO" id="GO:0005524">
    <property type="term" value="F:ATP binding"/>
    <property type="evidence" value="ECO:0007669"/>
    <property type="project" value="UniProtKB-KW"/>
</dbReference>
<dbReference type="Gene3D" id="3.90.650.10">
    <property type="entry name" value="PurM-like C-terminal domain"/>
    <property type="match status" value="1"/>
</dbReference>
<dbReference type="SUPFAM" id="SSF56042">
    <property type="entry name" value="PurM C-terminal domain-like"/>
    <property type="match status" value="1"/>
</dbReference>
<dbReference type="FunFam" id="3.90.650.10:FF:000001">
    <property type="entry name" value="Phosphoribosylformylglycinamidine cyclo-ligase"/>
    <property type="match status" value="1"/>
</dbReference>
<keyword evidence="7 12" id="KW-0067">ATP-binding</keyword>
<organism evidence="15 16">
    <name type="scientific">Alkalihalobacillus trypoxylicola</name>
    <dbReference type="NCBI Taxonomy" id="519424"/>
    <lineage>
        <taxon>Bacteria</taxon>
        <taxon>Bacillati</taxon>
        <taxon>Bacillota</taxon>
        <taxon>Bacilli</taxon>
        <taxon>Bacillales</taxon>
        <taxon>Bacillaceae</taxon>
        <taxon>Alkalihalobacillus</taxon>
    </lineage>
</organism>
<dbReference type="SUPFAM" id="SSF55326">
    <property type="entry name" value="PurM N-terminal domain-like"/>
    <property type="match status" value="1"/>
</dbReference>
<dbReference type="Gene3D" id="3.30.1330.10">
    <property type="entry name" value="PurM-like, N-terminal domain"/>
    <property type="match status" value="1"/>
</dbReference>
<dbReference type="InterPro" id="IPR036676">
    <property type="entry name" value="PurM-like_C_sf"/>
</dbReference>
<evidence type="ECO:0000256" key="10">
    <source>
        <dbReference type="ARBA" id="ARBA00033093"/>
    </source>
</evidence>
<evidence type="ECO:0000256" key="4">
    <source>
        <dbReference type="ARBA" id="ARBA00020367"/>
    </source>
</evidence>
<comment type="subcellular location">
    <subcellularLocation>
        <location evidence="12">Cytoplasm</location>
    </subcellularLocation>
</comment>
<comment type="catalytic activity">
    <reaction evidence="11 12">
        <text>2-formamido-N(1)-(5-O-phospho-beta-D-ribosyl)acetamidine + ATP = 5-amino-1-(5-phospho-beta-D-ribosyl)imidazole + ADP + phosphate + H(+)</text>
        <dbReference type="Rhea" id="RHEA:23032"/>
        <dbReference type="ChEBI" id="CHEBI:15378"/>
        <dbReference type="ChEBI" id="CHEBI:30616"/>
        <dbReference type="ChEBI" id="CHEBI:43474"/>
        <dbReference type="ChEBI" id="CHEBI:137981"/>
        <dbReference type="ChEBI" id="CHEBI:147287"/>
        <dbReference type="ChEBI" id="CHEBI:456216"/>
        <dbReference type="EC" id="6.3.3.1"/>
    </reaction>
</comment>
<dbReference type="AlphaFoldDB" id="A0A161P7N5"/>
<dbReference type="Pfam" id="PF02769">
    <property type="entry name" value="AIRS_C"/>
    <property type="match status" value="1"/>
</dbReference>
<evidence type="ECO:0000256" key="1">
    <source>
        <dbReference type="ARBA" id="ARBA00004686"/>
    </source>
</evidence>
<sequence length="345" mass="37250">MSEAYKKAGVDIEAGYEAVNRMKSHVERTNRLGVVGGLGGFGGLFDLSQLNLKEPMLVSGTDGVGTKLMLAFLMDKHDTIGIDAVAMCVNDIVVQGAEPLYLLDYLACGKAIPERIEAIVKGFADGCEQAGCALIGGETAEMPGMYDIDEYDLAGFAVGAVEKQELITGEKISEGDVVIGLASSGLHSNGFSLVRKILLEDAQLSLQDKLPDLEKPLGEELLTPTKIYVKSILSLLKKYTVHGISHITGGGFYENLPRMLTRDLGIRIKQHAWPVPKIFSILQEYGKLTEKELFSTFNMGIGMAVVVPKEEKDEVVQQLNELGEKAYVIGEIVKGEGVIIGGIDE</sequence>
<comment type="pathway">
    <text evidence="1 12">Purine metabolism; IMP biosynthesis via de novo pathway; 5-amino-1-(5-phospho-D-ribosyl)imidazole from N(2)-formyl-N(1)-(5-phospho-D-ribosyl)glycinamide: step 2/2.</text>
</comment>
<dbReference type="GO" id="GO:0006189">
    <property type="term" value="P:'de novo' IMP biosynthetic process"/>
    <property type="evidence" value="ECO:0007669"/>
    <property type="project" value="UniProtKB-UniRule"/>
</dbReference>
<feature type="domain" description="PurM-like C-terminal" evidence="14">
    <location>
        <begin position="174"/>
        <end position="338"/>
    </location>
</feature>
<dbReference type="InterPro" id="IPR004733">
    <property type="entry name" value="PurM_cligase"/>
</dbReference>
<keyword evidence="6 12" id="KW-0547">Nucleotide-binding</keyword>
<dbReference type="OrthoDB" id="9802507at2"/>
<evidence type="ECO:0000313" key="15">
    <source>
        <dbReference type="EMBL" id="KYG28088.1"/>
    </source>
</evidence>